<organism evidence="2">
    <name type="scientific">Arion vulgaris</name>
    <dbReference type="NCBI Taxonomy" id="1028688"/>
    <lineage>
        <taxon>Eukaryota</taxon>
        <taxon>Metazoa</taxon>
        <taxon>Spiralia</taxon>
        <taxon>Lophotrochozoa</taxon>
        <taxon>Mollusca</taxon>
        <taxon>Gastropoda</taxon>
        <taxon>Heterobranchia</taxon>
        <taxon>Euthyneura</taxon>
        <taxon>Panpulmonata</taxon>
        <taxon>Eupulmonata</taxon>
        <taxon>Stylommatophora</taxon>
        <taxon>Helicina</taxon>
        <taxon>Arionoidea</taxon>
        <taxon>Arionidae</taxon>
        <taxon>Arion</taxon>
    </lineage>
</organism>
<accession>A0A0B6ZYC8</accession>
<evidence type="ECO:0000313" key="2">
    <source>
        <dbReference type="EMBL" id="CEK73352.1"/>
    </source>
</evidence>
<name>A0A0B6ZYC8_9EUPU</name>
<protein>
    <submittedName>
        <fullName evidence="2">Uncharacterized protein</fullName>
    </submittedName>
</protein>
<reference evidence="2" key="1">
    <citation type="submission" date="2014-12" db="EMBL/GenBank/DDBJ databases">
        <title>Insight into the proteome of Arion vulgaris.</title>
        <authorList>
            <person name="Aradska J."/>
            <person name="Bulat T."/>
            <person name="Smidak R."/>
            <person name="Sarate P."/>
            <person name="Gangsoo J."/>
            <person name="Sialana F."/>
            <person name="Bilban M."/>
            <person name="Lubec G."/>
        </authorList>
    </citation>
    <scope>NUCLEOTIDE SEQUENCE</scope>
    <source>
        <tissue evidence="2">Skin</tissue>
    </source>
</reference>
<feature type="region of interest" description="Disordered" evidence="1">
    <location>
        <begin position="36"/>
        <end position="56"/>
    </location>
</feature>
<sequence length="56" mass="6336">MILAEMALLTTYYCCQVDNLDVQTLLPDSVDWCGKSNRENDSTSPPSRLQHLYSAQ</sequence>
<evidence type="ECO:0000256" key="1">
    <source>
        <dbReference type="SAM" id="MobiDB-lite"/>
    </source>
</evidence>
<dbReference type="EMBL" id="HACG01026487">
    <property type="protein sequence ID" value="CEK73352.1"/>
    <property type="molecule type" value="Transcribed_RNA"/>
</dbReference>
<gene>
    <name evidence="2" type="primary">ORF86391</name>
</gene>
<proteinExistence type="predicted"/>
<dbReference type="AlphaFoldDB" id="A0A0B6ZYC8"/>
<feature type="compositionally biased region" description="Polar residues" evidence="1">
    <location>
        <begin position="42"/>
        <end position="56"/>
    </location>
</feature>